<evidence type="ECO:0000313" key="1">
    <source>
        <dbReference type="EMBL" id="MPC42609.1"/>
    </source>
</evidence>
<dbReference type="AlphaFoldDB" id="A0A5B7FBI2"/>
<organism evidence="1 2">
    <name type="scientific">Portunus trituberculatus</name>
    <name type="common">Swimming crab</name>
    <name type="synonym">Neptunus trituberculatus</name>
    <dbReference type="NCBI Taxonomy" id="210409"/>
    <lineage>
        <taxon>Eukaryota</taxon>
        <taxon>Metazoa</taxon>
        <taxon>Ecdysozoa</taxon>
        <taxon>Arthropoda</taxon>
        <taxon>Crustacea</taxon>
        <taxon>Multicrustacea</taxon>
        <taxon>Malacostraca</taxon>
        <taxon>Eumalacostraca</taxon>
        <taxon>Eucarida</taxon>
        <taxon>Decapoda</taxon>
        <taxon>Pleocyemata</taxon>
        <taxon>Brachyura</taxon>
        <taxon>Eubrachyura</taxon>
        <taxon>Portunoidea</taxon>
        <taxon>Portunidae</taxon>
        <taxon>Portuninae</taxon>
        <taxon>Portunus</taxon>
    </lineage>
</organism>
<gene>
    <name evidence="1" type="ORF">E2C01_036234</name>
</gene>
<accession>A0A5B7FBI2</accession>
<dbReference type="EMBL" id="VSRR010005501">
    <property type="protein sequence ID" value="MPC42609.1"/>
    <property type="molecule type" value="Genomic_DNA"/>
</dbReference>
<proteinExistence type="predicted"/>
<protein>
    <submittedName>
        <fullName evidence="1">Uncharacterized protein</fullName>
    </submittedName>
</protein>
<evidence type="ECO:0000313" key="2">
    <source>
        <dbReference type="Proteomes" id="UP000324222"/>
    </source>
</evidence>
<name>A0A5B7FBI2_PORTR</name>
<comment type="caution">
    <text evidence="1">The sequence shown here is derived from an EMBL/GenBank/DDBJ whole genome shotgun (WGS) entry which is preliminary data.</text>
</comment>
<reference evidence="1 2" key="1">
    <citation type="submission" date="2019-05" db="EMBL/GenBank/DDBJ databases">
        <title>Another draft genome of Portunus trituberculatus and its Hox gene families provides insights of decapod evolution.</title>
        <authorList>
            <person name="Jeong J.-H."/>
            <person name="Song I."/>
            <person name="Kim S."/>
            <person name="Choi T."/>
            <person name="Kim D."/>
            <person name="Ryu S."/>
            <person name="Kim W."/>
        </authorList>
    </citation>
    <scope>NUCLEOTIDE SEQUENCE [LARGE SCALE GENOMIC DNA]</scope>
    <source>
        <tissue evidence="1">Muscle</tissue>
    </source>
</reference>
<keyword evidence="2" id="KW-1185">Reference proteome</keyword>
<sequence>MDSVAVMAGMYVAVAVKEAVCDGGDSGDGGVMVAERAASEAAEHGAAVARCLPLPACAVLRHTLLLKQDGGHGEDCCYRILMSLPVLVLELSVSLNYRSIKLD</sequence>
<dbReference type="Proteomes" id="UP000324222">
    <property type="component" value="Unassembled WGS sequence"/>
</dbReference>